<dbReference type="EMBL" id="BGPR01007413">
    <property type="protein sequence ID" value="GBN26656.1"/>
    <property type="molecule type" value="Genomic_DNA"/>
</dbReference>
<evidence type="ECO:0000313" key="1">
    <source>
        <dbReference type="EMBL" id="GBN26656.1"/>
    </source>
</evidence>
<comment type="caution">
    <text evidence="1">The sequence shown here is derived from an EMBL/GenBank/DDBJ whole genome shotgun (WGS) entry which is preliminary data.</text>
</comment>
<evidence type="ECO:0000313" key="2">
    <source>
        <dbReference type="Proteomes" id="UP000499080"/>
    </source>
</evidence>
<name>A0A4Y2MLZ9_ARAVE</name>
<keyword evidence="2" id="KW-1185">Reference proteome</keyword>
<gene>
    <name evidence="1" type="ORF">AVEN_61423_1</name>
</gene>
<organism evidence="1 2">
    <name type="scientific">Araneus ventricosus</name>
    <name type="common">Orbweaver spider</name>
    <name type="synonym">Epeira ventricosa</name>
    <dbReference type="NCBI Taxonomy" id="182803"/>
    <lineage>
        <taxon>Eukaryota</taxon>
        <taxon>Metazoa</taxon>
        <taxon>Ecdysozoa</taxon>
        <taxon>Arthropoda</taxon>
        <taxon>Chelicerata</taxon>
        <taxon>Arachnida</taxon>
        <taxon>Araneae</taxon>
        <taxon>Araneomorphae</taxon>
        <taxon>Entelegynae</taxon>
        <taxon>Araneoidea</taxon>
        <taxon>Araneidae</taxon>
        <taxon>Araneus</taxon>
    </lineage>
</organism>
<sequence>MSGIPSRRPELTLIYSNTFIRSIIMKRRIMLCRLVILKSCFEETRGWFWDEPRNFEQRSYDKDDTRVRITLSKHPRHTSQRTFGHNI</sequence>
<dbReference type="Proteomes" id="UP000499080">
    <property type="component" value="Unassembled WGS sequence"/>
</dbReference>
<proteinExistence type="predicted"/>
<accession>A0A4Y2MLZ9</accession>
<dbReference type="AlphaFoldDB" id="A0A4Y2MLZ9"/>
<reference evidence="1 2" key="1">
    <citation type="journal article" date="2019" name="Sci. Rep.">
        <title>Orb-weaving spider Araneus ventricosus genome elucidates the spidroin gene catalogue.</title>
        <authorList>
            <person name="Kono N."/>
            <person name="Nakamura H."/>
            <person name="Ohtoshi R."/>
            <person name="Moran D.A.P."/>
            <person name="Shinohara A."/>
            <person name="Yoshida Y."/>
            <person name="Fujiwara M."/>
            <person name="Mori M."/>
            <person name="Tomita M."/>
            <person name="Arakawa K."/>
        </authorList>
    </citation>
    <scope>NUCLEOTIDE SEQUENCE [LARGE SCALE GENOMIC DNA]</scope>
</reference>
<protein>
    <submittedName>
        <fullName evidence="1">Uncharacterized protein</fullName>
    </submittedName>
</protein>